<evidence type="ECO:0000256" key="1">
    <source>
        <dbReference type="ARBA" id="ARBA00004496"/>
    </source>
</evidence>
<dbReference type="Pfam" id="PF01135">
    <property type="entry name" value="PCMT"/>
    <property type="match status" value="1"/>
</dbReference>
<dbReference type="InterPro" id="IPR000682">
    <property type="entry name" value="PCMT"/>
</dbReference>
<dbReference type="GO" id="GO:0032259">
    <property type="term" value="P:methylation"/>
    <property type="evidence" value="ECO:0007669"/>
    <property type="project" value="UniProtKB-KW"/>
</dbReference>
<accession>A0A7R9QX09</accession>
<evidence type="ECO:0000256" key="7">
    <source>
        <dbReference type="ARBA" id="ARBA00022691"/>
    </source>
</evidence>
<evidence type="ECO:0000313" key="8">
    <source>
        <dbReference type="EMBL" id="CAD7659978.1"/>
    </source>
</evidence>
<dbReference type="GO" id="GO:0005737">
    <property type="term" value="C:cytoplasm"/>
    <property type="evidence" value="ECO:0007669"/>
    <property type="project" value="UniProtKB-SubCell"/>
</dbReference>
<dbReference type="InterPro" id="IPR029063">
    <property type="entry name" value="SAM-dependent_MTases_sf"/>
</dbReference>
<keyword evidence="4" id="KW-0963">Cytoplasm</keyword>
<evidence type="ECO:0000313" key="9">
    <source>
        <dbReference type="Proteomes" id="UP000728032"/>
    </source>
</evidence>
<dbReference type="EMBL" id="OC933720">
    <property type="protein sequence ID" value="CAD7659978.1"/>
    <property type="molecule type" value="Genomic_DNA"/>
</dbReference>
<dbReference type="GO" id="GO:0004719">
    <property type="term" value="F:protein-L-isoaspartate (D-aspartate) O-methyltransferase activity"/>
    <property type="evidence" value="ECO:0007669"/>
    <property type="project" value="UniProtKB-EC"/>
</dbReference>
<comment type="similarity">
    <text evidence="2">Belongs to the methyltransferase superfamily. L-isoaspartyl/D-aspartyl protein methyltransferase family.</text>
</comment>
<dbReference type="OrthoDB" id="73890at2759"/>
<sequence>MLSIDRGLFAPSAVSYALHHIRSVGYGAHTGPATYEAALLQFLEPHLTPSCKVLDIGSGTGYLTACIASMVGSNGRVIGVEHIPQLVQQSIETIDKHYPQLKGFGHSSEGPYDLIFIEPLTRRVPQKLVDQLRAGGRIVVPIGAREKDINLELFTKQANGEVVRLVLCDDWRLMQENTPDLLEDRKLQLRSGWKLRLVLCDDWRLMQENTPDLLEDRKLQLRSGWKLRLGF</sequence>
<dbReference type="CDD" id="cd02440">
    <property type="entry name" value="AdoMet_MTases"/>
    <property type="match status" value="1"/>
</dbReference>
<evidence type="ECO:0000256" key="2">
    <source>
        <dbReference type="ARBA" id="ARBA00005369"/>
    </source>
</evidence>
<reference evidence="8" key="1">
    <citation type="submission" date="2020-11" db="EMBL/GenBank/DDBJ databases">
        <authorList>
            <person name="Tran Van P."/>
        </authorList>
    </citation>
    <scope>NUCLEOTIDE SEQUENCE</scope>
</reference>
<organism evidence="8">
    <name type="scientific">Oppiella nova</name>
    <dbReference type="NCBI Taxonomy" id="334625"/>
    <lineage>
        <taxon>Eukaryota</taxon>
        <taxon>Metazoa</taxon>
        <taxon>Ecdysozoa</taxon>
        <taxon>Arthropoda</taxon>
        <taxon>Chelicerata</taxon>
        <taxon>Arachnida</taxon>
        <taxon>Acari</taxon>
        <taxon>Acariformes</taxon>
        <taxon>Sarcoptiformes</taxon>
        <taxon>Oribatida</taxon>
        <taxon>Brachypylina</taxon>
        <taxon>Oppioidea</taxon>
        <taxon>Oppiidae</taxon>
        <taxon>Oppiella</taxon>
    </lineage>
</organism>
<dbReference type="EC" id="2.1.1.77" evidence="3"/>
<gene>
    <name evidence="8" type="ORF">ONB1V03_LOCUS16549</name>
</gene>
<keyword evidence="6" id="KW-0808">Transferase</keyword>
<protein>
    <recommendedName>
        <fullName evidence="3">protein-L-isoaspartate(D-aspartate) O-methyltransferase</fullName>
        <ecNumber evidence="3">2.1.1.77</ecNumber>
    </recommendedName>
</protein>
<dbReference type="PANTHER" id="PTHR11579">
    <property type="entry name" value="PROTEIN-L-ISOASPARTATE O-METHYLTRANSFERASE"/>
    <property type="match status" value="1"/>
</dbReference>
<dbReference type="AlphaFoldDB" id="A0A7R9QX09"/>
<dbReference type="Gene3D" id="3.40.50.150">
    <property type="entry name" value="Vaccinia Virus protein VP39"/>
    <property type="match status" value="1"/>
</dbReference>
<keyword evidence="7" id="KW-0949">S-adenosyl-L-methionine</keyword>
<evidence type="ECO:0000256" key="6">
    <source>
        <dbReference type="ARBA" id="ARBA00022679"/>
    </source>
</evidence>
<keyword evidence="5" id="KW-0489">Methyltransferase</keyword>
<proteinExistence type="inferred from homology"/>
<evidence type="ECO:0000256" key="3">
    <source>
        <dbReference type="ARBA" id="ARBA00011890"/>
    </source>
</evidence>
<keyword evidence="9" id="KW-1185">Reference proteome</keyword>
<comment type="subcellular location">
    <subcellularLocation>
        <location evidence="1">Cytoplasm</location>
    </subcellularLocation>
</comment>
<dbReference type="SUPFAM" id="SSF53335">
    <property type="entry name" value="S-adenosyl-L-methionine-dependent methyltransferases"/>
    <property type="match status" value="1"/>
</dbReference>
<evidence type="ECO:0000256" key="5">
    <source>
        <dbReference type="ARBA" id="ARBA00022603"/>
    </source>
</evidence>
<dbReference type="PANTHER" id="PTHR11579:SF0">
    <property type="entry name" value="PROTEIN-L-ISOASPARTATE(D-ASPARTATE) O-METHYLTRANSFERASE"/>
    <property type="match status" value="1"/>
</dbReference>
<evidence type="ECO:0000256" key="4">
    <source>
        <dbReference type="ARBA" id="ARBA00022490"/>
    </source>
</evidence>
<name>A0A7R9QX09_9ACAR</name>
<dbReference type="Proteomes" id="UP000728032">
    <property type="component" value="Unassembled WGS sequence"/>
</dbReference>
<dbReference type="EMBL" id="CAJPVJ010018895">
    <property type="protein sequence ID" value="CAG2177116.1"/>
    <property type="molecule type" value="Genomic_DNA"/>
</dbReference>